<dbReference type="EMBL" id="MSKL01000007">
    <property type="protein sequence ID" value="OLO50489.1"/>
    <property type="molecule type" value="Genomic_DNA"/>
</dbReference>
<evidence type="ECO:0000313" key="3">
    <source>
        <dbReference type="Proteomes" id="UP000186394"/>
    </source>
</evidence>
<reference evidence="2 3" key="1">
    <citation type="submission" date="2016-12" db="EMBL/GenBank/DDBJ databases">
        <title>Genomic comparison of strains in the 'Actinomyces naeslundii' group.</title>
        <authorList>
            <person name="Mughal S.R."/>
            <person name="Do T."/>
            <person name="Gilbert S.C."/>
            <person name="Witherden E.A."/>
            <person name="Didelot X."/>
            <person name="Beighton D."/>
        </authorList>
    </citation>
    <scope>NUCLEOTIDE SEQUENCE [LARGE SCALE GENOMIC DNA]</scope>
    <source>
        <strain evidence="2 3">P6N</strain>
    </source>
</reference>
<sequence length="158" mass="16956">MSVPVPVPEPKPFYRRRWFIIVAVIVALTAFGSCLNDGMSSSSSPSPSATEGDVVRALASQSAAAAAAKETQQAATPKGLSDAEARKLCDRHLPTLPDTENTGVDWSVHWSRTDSTDGAVTIKGKSYNRDSAGKRYPSFDVSCTVGTDREVTDFQFVE</sequence>
<dbReference type="RefSeq" id="WP_075417484.1">
    <property type="nucleotide sequence ID" value="NZ_MSKL01000007.1"/>
</dbReference>
<dbReference type="OrthoDB" id="2136626at2"/>
<accession>A0A1Q8VQX5</accession>
<keyword evidence="1" id="KW-0472">Membrane</keyword>
<keyword evidence="1" id="KW-0812">Transmembrane</keyword>
<evidence type="ECO:0000256" key="1">
    <source>
        <dbReference type="SAM" id="Phobius"/>
    </source>
</evidence>
<keyword evidence="1" id="KW-1133">Transmembrane helix</keyword>
<proteinExistence type="predicted"/>
<dbReference type="AlphaFoldDB" id="A0A1Q8VQX5"/>
<name>A0A1Q8VQX5_9ACTO</name>
<evidence type="ECO:0000313" key="2">
    <source>
        <dbReference type="EMBL" id="OLO50489.1"/>
    </source>
</evidence>
<dbReference type="Proteomes" id="UP000186394">
    <property type="component" value="Unassembled WGS sequence"/>
</dbReference>
<organism evidence="2 3">
    <name type="scientific">Actinomyces oris</name>
    <dbReference type="NCBI Taxonomy" id="544580"/>
    <lineage>
        <taxon>Bacteria</taxon>
        <taxon>Bacillati</taxon>
        <taxon>Actinomycetota</taxon>
        <taxon>Actinomycetes</taxon>
        <taxon>Actinomycetales</taxon>
        <taxon>Actinomycetaceae</taxon>
        <taxon>Actinomyces</taxon>
    </lineage>
</organism>
<feature type="transmembrane region" description="Helical" evidence="1">
    <location>
        <begin position="18"/>
        <end position="35"/>
    </location>
</feature>
<comment type="caution">
    <text evidence="2">The sequence shown here is derived from an EMBL/GenBank/DDBJ whole genome shotgun (WGS) entry which is preliminary data.</text>
</comment>
<gene>
    <name evidence="2" type="ORF">BKH28_03440</name>
</gene>
<protein>
    <submittedName>
        <fullName evidence="2">Uncharacterized protein</fullName>
    </submittedName>
</protein>